<dbReference type="OrthoDB" id="24645at2759"/>
<evidence type="ECO:0000256" key="2">
    <source>
        <dbReference type="ARBA" id="ARBA00022771"/>
    </source>
</evidence>
<gene>
    <name evidence="5" type="ORF">DICVIV_00437</name>
</gene>
<evidence type="ECO:0000313" key="6">
    <source>
        <dbReference type="Proteomes" id="UP000053766"/>
    </source>
</evidence>
<keyword evidence="2" id="KW-0863">Zinc-finger</keyword>
<keyword evidence="1" id="KW-0479">Metal-binding</keyword>
<dbReference type="EMBL" id="KN716153">
    <property type="protein sequence ID" value="KJH53314.1"/>
    <property type="molecule type" value="Genomic_DNA"/>
</dbReference>
<dbReference type="GO" id="GO:0000724">
    <property type="term" value="P:double-strand break repair via homologous recombination"/>
    <property type="evidence" value="ECO:0007669"/>
    <property type="project" value="TreeGrafter"/>
</dbReference>
<keyword evidence="6" id="KW-1185">Reference proteome</keyword>
<dbReference type="Pfam" id="PF21202">
    <property type="entry name" value="SLX1_C"/>
    <property type="match status" value="1"/>
</dbReference>
<feature type="domain" description="Zinc finger PHD-type" evidence="4">
    <location>
        <begin position="114"/>
        <end position="168"/>
    </location>
</feature>
<dbReference type="GO" id="GO:0008821">
    <property type="term" value="F:crossover junction DNA endonuclease activity"/>
    <property type="evidence" value="ECO:0007669"/>
    <property type="project" value="TreeGrafter"/>
</dbReference>
<dbReference type="InterPro" id="IPR048749">
    <property type="entry name" value="SLX1_C"/>
</dbReference>
<sequence length="204" mass="23713">MVCIIHGFPNSVAALRFEWAWQNPEKSRAIKNLVLRKARKETPFTYRLRIACHLMNCRPWNNFALTFRWLLPLEEKPFPEEIPPPMHVRKMYGLVEKLNSEVPSEKARFIEKGVCHLCGKEICKLNHLVRCQSRSCAIHFHAKCLAANGLGNIRQLLYPVQGNCPRCSQNYLWGDVIRDQRMIILYNDAQDNVLLKGLVPKMCQ</sequence>
<dbReference type="InterPro" id="IPR013083">
    <property type="entry name" value="Znf_RING/FYVE/PHD"/>
</dbReference>
<dbReference type="SMART" id="SM00249">
    <property type="entry name" value="PHD"/>
    <property type="match status" value="1"/>
</dbReference>
<protein>
    <recommendedName>
        <fullName evidence="4">Zinc finger PHD-type domain-containing protein</fullName>
    </recommendedName>
</protein>
<reference evidence="6" key="2">
    <citation type="journal article" date="2016" name="Sci. Rep.">
        <title>Dictyocaulus viviparus genome, variome and transcriptome elucidate lungworm biology and support future intervention.</title>
        <authorList>
            <person name="McNulty S.N."/>
            <person name="Strube C."/>
            <person name="Rosa B.A."/>
            <person name="Martin J.C."/>
            <person name="Tyagi R."/>
            <person name="Choi Y.J."/>
            <person name="Wang Q."/>
            <person name="Hallsworth Pepin K."/>
            <person name="Zhang X."/>
            <person name="Ozersky P."/>
            <person name="Wilson R.K."/>
            <person name="Sternberg P.W."/>
            <person name="Gasser R.B."/>
            <person name="Mitreva M."/>
        </authorList>
    </citation>
    <scope>NUCLEOTIDE SEQUENCE [LARGE SCALE GENOMIC DNA]</scope>
    <source>
        <strain evidence="6">HannoverDv2000</strain>
    </source>
</reference>
<dbReference type="InterPro" id="IPR050381">
    <property type="entry name" value="SLX1_endonuclease"/>
</dbReference>
<accession>A0A0D8YBC5</accession>
<organism evidence="5 6">
    <name type="scientific">Dictyocaulus viviparus</name>
    <name type="common">Bovine lungworm</name>
    <dbReference type="NCBI Taxonomy" id="29172"/>
    <lineage>
        <taxon>Eukaryota</taxon>
        <taxon>Metazoa</taxon>
        <taxon>Ecdysozoa</taxon>
        <taxon>Nematoda</taxon>
        <taxon>Chromadorea</taxon>
        <taxon>Rhabditida</taxon>
        <taxon>Rhabditina</taxon>
        <taxon>Rhabditomorpha</taxon>
        <taxon>Strongyloidea</taxon>
        <taxon>Metastrongylidae</taxon>
        <taxon>Dictyocaulus</taxon>
    </lineage>
</organism>
<evidence type="ECO:0000259" key="4">
    <source>
        <dbReference type="SMART" id="SM00249"/>
    </source>
</evidence>
<dbReference type="Gene3D" id="3.30.40.10">
    <property type="entry name" value="Zinc/RING finger domain, C3HC4 (zinc finger)"/>
    <property type="match status" value="1"/>
</dbReference>
<dbReference type="AlphaFoldDB" id="A0A0D8YBC5"/>
<dbReference type="PANTHER" id="PTHR20208:SF10">
    <property type="entry name" value="STRUCTURE-SPECIFIC ENDONUCLEASE SUBUNIT SLX1"/>
    <property type="match status" value="1"/>
</dbReference>
<dbReference type="STRING" id="29172.A0A0D8YBC5"/>
<dbReference type="Proteomes" id="UP000053766">
    <property type="component" value="Unassembled WGS sequence"/>
</dbReference>
<dbReference type="GO" id="GO:0008270">
    <property type="term" value="F:zinc ion binding"/>
    <property type="evidence" value="ECO:0007669"/>
    <property type="project" value="UniProtKB-KW"/>
</dbReference>
<reference evidence="5 6" key="1">
    <citation type="submission" date="2013-11" db="EMBL/GenBank/DDBJ databases">
        <title>Draft genome of the bovine lungworm Dictyocaulus viviparus.</title>
        <authorList>
            <person name="Mitreva M."/>
        </authorList>
    </citation>
    <scope>NUCLEOTIDE SEQUENCE [LARGE SCALE GENOMIC DNA]</scope>
    <source>
        <strain evidence="5 6">HannoverDv2000</strain>
    </source>
</reference>
<dbReference type="GO" id="GO:0033557">
    <property type="term" value="C:Slx1-Slx4 complex"/>
    <property type="evidence" value="ECO:0007669"/>
    <property type="project" value="TreeGrafter"/>
</dbReference>
<dbReference type="PANTHER" id="PTHR20208">
    <property type="entry name" value="STRUCTURE-SPECIFIC ENDONUCLEASE SUBUNIT SLX1"/>
    <property type="match status" value="1"/>
</dbReference>
<dbReference type="InterPro" id="IPR001965">
    <property type="entry name" value="Znf_PHD"/>
</dbReference>
<proteinExistence type="predicted"/>
<name>A0A0D8YBC5_DICVI</name>
<dbReference type="GO" id="GO:0017108">
    <property type="term" value="F:5'-flap endonuclease activity"/>
    <property type="evidence" value="ECO:0007669"/>
    <property type="project" value="TreeGrafter"/>
</dbReference>
<keyword evidence="3" id="KW-0862">Zinc</keyword>
<evidence type="ECO:0000256" key="1">
    <source>
        <dbReference type="ARBA" id="ARBA00022723"/>
    </source>
</evidence>
<evidence type="ECO:0000256" key="3">
    <source>
        <dbReference type="ARBA" id="ARBA00022833"/>
    </source>
</evidence>
<evidence type="ECO:0000313" key="5">
    <source>
        <dbReference type="EMBL" id="KJH53314.1"/>
    </source>
</evidence>